<dbReference type="EMBL" id="GG698898">
    <property type="protein sequence ID" value="EEU46400.1"/>
    <property type="molecule type" value="Genomic_DNA"/>
</dbReference>
<dbReference type="HOGENOM" id="CLU_493436_0_0_1"/>
<dbReference type="InParanoid" id="C7YQ34"/>
<proteinExistence type="predicted"/>
<dbReference type="KEGG" id="nhe:NECHADRAFT_78966"/>
<dbReference type="SMART" id="SM00184">
    <property type="entry name" value="RING"/>
    <property type="match status" value="1"/>
</dbReference>
<evidence type="ECO:0000259" key="2">
    <source>
        <dbReference type="PROSITE" id="PS50089"/>
    </source>
</evidence>
<dbReference type="Gene3D" id="3.30.40.10">
    <property type="entry name" value="Zinc/RING finger domain, C3HC4 (zinc finger)"/>
    <property type="match status" value="1"/>
</dbReference>
<evidence type="ECO:0000313" key="3">
    <source>
        <dbReference type="EMBL" id="EEU46400.1"/>
    </source>
</evidence>
<dbReference type="AlphaFoldDB" id="C7YQ34"/>
<evidence type="ECO:0000313" key="4">
    <source>
        <dbReference type="Proteomes" id="UP000005206"/>
    </source>
</evidence>
<keyword evidence="1" id="KW-0862">Zinc</keyword>
<dbReference type="OrthoDB" id="5001299at2759"/>
<gene>
    <name evidence="3" type="ORF">NECHADRAFT_78966</name>
</gene>
<dbReference type="Proteomes" id="UP000005206">
    <property type="component" value="Chromosome 4"/>
</dbReference>
<dbReference type="SUPFAM" id="SSF57850">
    <property type="entry name" value="RING/U-box"/>
    <property type="match status" value="1"/>
</dbReference>
<dbReference type="GeneID" id="9668896"/>
<name>C7YQ34_FUSV7</name>
<dbReference type="OMA" id="YWIRCAR"/>
<keyword evidence="4" id="KW-1185">Reference proteome</keyword>
<accession>C7YQ34</accession>
<sequence>MCIRVDRWFYCQVQGQGPPVPPERELTNAQAYFWTHWQHGETVGLNEQNHMDLPPLQGYHYARHKEERWIRCAMTNVTACMQYPLEIRTDLYDIPCPECSQDDPCFLSAPPVLALKNKSPNMTPDILAQIVDAYAYEIIILITSYFRMQINNMELDEPSWEVHQRGLYCTLDRDHIIKDTPIAVEGPVAYPCFPDCHCTARPWAQNSSRAARNQAATQVRVRGMQQWFGWAKDEESPPLWVRHHFVNMPNQLWLNEHENGIRRYARLMSKVSTAARQLIRLGPSIQAGSSMEFGQSTAMKLIAYPCLDPGVTNEFLDLLMRDHFLSALCPFLDTTRDEVGWRRALDCHQPASPVMEALLEQSELAFNHPRGNQLNSQATSRHTELANALERNRAICVNNALIKKQVAEGFAQSWVVNSSYAASNTTTCHICTEDFDSVNADDDIPPHLRPIETRCCHQFMHFRCLKGSTLRREQCPLCNAGLKEMGFDEKIFVPDAQLVEEGHRGNLPEGMMEHPTSQERHRMDEIIDIILTWLEQQRRRANNAVET</sequence>
<keyword evidence="1" id="KW-0479">Metal-binding</keyword>
<keyword evidence="1" id="KW-0863">Zinc-finger</keyword>
<dbReference type="eggNOG" id="ENOG502RMDT">
    <property type="taxonomic scope" value="Eukaryota"/>
</dbReference>
<reference evidence="3 4" key="1">
    <citation type="journal article" date="2009" name="PLoS Genet.">
        <title>The genome of Nectria haematococca: contribution of supernumerary chromosomes to gene expansion.</title>
        <authorList>
            <person name="Coleman J.J."/>
            <person name="Rounsley S.D."/>
            <person name="Rodriguez-Carres M."/>
            <person name="Kuo A."/>
            <person name="Wasmann C.C."/>
            <person name="Grimwood J."/>
            <person name="Schmutz J."/>
            <person name="Taga M."/>
            <person name="White G.J."/>
            <person name="Zhou S."/>
            <person name="Schwartz D.C."/>
            <person name="Freitag M."/>
            <person name="Ma L.J."/>
            <person name="Danchin E.G."/>
            <person name="Henrissat B."/>
            <person name="Coutinho P.M."/>
            <person name="Nelson D.R."/>
            <person name="Straney D."/>
            <person name="Napoli C.A."/>
            <person name="Barker B.M."/>
            <person name="Gribskov M."/>
            <person name="Rep M."/>
            <person name="Kroken S."/>
            <person name="Molnar I."/>
            <person name="Rensing C."/>
            <person name="Kennell J.C."/>
            <person name="Zamora J."/>
            <person name="Farman M.L."/>
            <person name="Selker E.U."/>
            <person name="Salamov A."/>
            <person name="Shapiro H."/>
            <person name="Pangilinan J."/>
            <person name="Lindquist E."/>
            <person name="Lamers C."/>
            <person name="Grigoriev I.V."/>
            <person name="Geiser D.M."/>
            <person name="Covert S.F."/>
            <person name="Temporini E."/>
            <person name="Vanetten H.D."/>
        </authorList>
    </citation>
    <scope>NUCLEOTIDE SEQUENCE [LARGE SCALE GENOMIC DNA]</scope>
    <source>
        <strain evidence="4">ATCC MYA-4622 / CBS 123669 / FGSC 9596 / NRRL 45880 / 77-13-4</strain>
    </source>
</reference>
<dbReference type="VEuPathDB" id="FungiDB:NECHADRAFT_78966"/>
<organism evidence="3 4">
    <name type="scientific">Fusarium vanettenii (strain ATCC MYA-4622 / CBS 123669 / FGSC 9596 / NRRL 45880 / 77-13-4)</name>
    <name type="common">Fusarium solani subsp. pisi</name>
    <dbReference type="NCBI Taxonomy" id="660122"/>
    <lineage>
        <taxon>Eukaryota</taxon>
        <taxon>Fungi</taxon>
        <taxon>Dikarya</taxon>
        <taxon>Ascomycota</taxon>
        <taxon>Pezizomycotina</taxon>
        <taxon>Sordariomycetes</taxon>
        <taxon>Hypocreomycetidae</taxon>
        <taxon>Hypocreales</taxon>
        <taxon>Nectriaceae</taxon>
        <taxon>Fusarium</taxon>
        <taxon>Fusarium solani species complex</taxon>
        <taxon>Fusarium vanettenii</taxon>
    </lineage>
</organism>
<dbReference type="InterPro" id="IPR013083">
    <property type="entry name" value="Znf_RING/FYVE/PHD"/>
</dbReference>
<dbReference type="RefSeq" id="XP_003052113.1">
    <property type="nucleotide sequence ID" value="XM_003052067.1"/>
</dbReference>
<protein>
    <recommendedName>
        <fullName evidence="2">RING-type domain-containing protein</fullName>
    </recommendedName>
</protein>
<evidence type="ECO:0000256" key="1">
    <source>
        <dbReference type="PROSITE-ProRule" id="PRU00175"/>
    </source>
</evidence>
<feature type="domain" description="RING-type" evidence="2">
    <location>
        <begin position="428"/>
        <end position="479"/>
    </location>
</feature>
<dbReference type="GO" id="GO:0008270">
    <property type="term" value="F:zinc ion binding"/>
    <property type="evidence" value="ECO:0007669"/>
    <property type="project" value="UniProtKB-KW"/>
</dbReference>
<dbReference type="PROSITE" id="PS50089">
    <property type="entry name" value="ZF_RING_2"/>
    <property type="match status" value="1"/>
</dbReference>
<dbReference type="InterPro" id="IPR001841">
    <property type="entry name" value="Znf_RING"/>
</dbReference>